<dbReference type="EMBL" id="AP027272">
    <property type="protein sequence ID" value="BDX04615.1"/>
    <property type="molecule type" value="Genomic_DNA"/>
</dbReference>
<dbReference type="InterPro" id="IPR000274">
    <property type="entry name" value="Adenylate_cyclase_1"/>
</dbReference>
<evidence type="ECO:0000313" key="2">
    <source>
        <dbReference type="EMBL" id="BDX04615.1"/>
    </source>
</evidence>
<sequence length="610" mass="71009">MHINHKDFPGFIDDEHIPFGLINYNFKDVLKQSIIELFPDNQTLIEEQIRDFWPKKRAIDSVLLMGSIGSIGQSTKSDFDYWVCIDGTRYSAREKKLLQQKLILVEQWAEEVHDMEVHFFLSEIEKVKNNDFGEASGESAGSAQAVFLKSEFYATNIMIAGKVPFWWLVPESTTDAQYKKLWEIMQSGSEPDPKWFMDLGNVEKLVKAEIFGAAIWQISKAMDSPFKSVLKMAKLEVFLENIGTERPLCNILKKRVHFYERFNQDPRSVDPYAMMFDQLLEHYTKVGNEDVVELLKKCLYIKSECKLSGANSIQEQTFKTDIIKGYVEAWKWSPGKLQHLDNIKNWDFSAVSSLGQQIHNFLIGCYRRLSSKIQQQEQLVKIEDSTVIGRKLDSFYTKKDGKIVYLKRAFDEGLLLSDITIKAELDLSSPGKKRWSVYRGEIHHWDDKEVASCLLKESNDPMDLVLWCVFNRIIDTRTNILVTRNCEPITEESLIKFVKQLEEMFPPIRISDIPRNKLLAPSRITRCLTVINFESWPNVADLQTVRTAYQTSWGELYSVAGFEALEDLRRDLFHARRKPEIFVKTHDSPHKNRIFEEFKERTQMDFENLI</sequence>
<evidence type="ECO:0000259" key="1">
    <source>
        <dbReference type="Pfam" id="PF12633"/>
    </source>
</evidence>
<dbReference type="GO" id="GO:0004016">
    <property type="term" value="F:adenylate cyclase activity"/>
    <property type="evidence" value="ECO:0007669"/>
    <property type="project" value="InterPro"/>
</dbReference>
<name>A0AA48HU40_9ALTE</name>
<protein>
    <recommendedName>
        <fullName evidence="1">Adenylate cyclase class-I N-terminal domain-containing protein</fullName>
    </recommendedName>
</protein>
<keyword evidence="3" id="KW-1185">Reference proteome</keyword>
<gene>
    <name evidence="2" type="ORF">MACH26_01360</name>
</gene>
<dbReference type="PANTHER" id="PTHR38760">
    <property type="entry name" value="ADENYLATE CYCLASE"/>
    <property type="match status" value="1"/>
</dbReference>
<evidence type="ECO:0000313" key="3">
    <source>
        <dbReference type="Proteomes" id="UP001333710"/>
    </source>
</evidence>
<dbReference type="Pfam" id="PF12633">
    <property type="entry name" value="Adenyl_cycl_N"/>
    <property type="match status" value="1"/>
</dbReference>
<organism evidence="2 3">
    <name type="scientific">Planctobacterium marinum</name>
    <dbReference type="NCBI Taxonomy" id="1631968"/>
    <lineage>
        <taxon>Bacteria</taxon>
        <taxon>Pseudomonadati</taxon>
        <taxon>Pseudomonadota</taxon>
        <taxon>Gammaproteobacteria</taxon>
        <taxon>Alteromonadales</taxon>
        <taxon>Alteromonadaceae</taxon>
        <taxon>Planctobacterium</taxon>
    </lineage>
</organism>
<dbReference type="InterPro" id="IPR024685">
    <property type="entry name" value="Adenylate_cyclase_1_N"/>
</dbReference>
<dbReference type="RefSeq" id="WP_425325556.1">
    <property type="nucleotide sequence ID" value="NZ_AP027272.1"/>
</dbReference>
<dbReference type="GO" id="GO:0006171">
    <property type="term" value="P:cAMP biosynthetic process"/>
    <property type="evidence" value="ECO:0007669"/>
    <property type="project" value="InterPro"/>
</dbReference>
<dbReference type="AlphaFoldDB" id="A0AA48HU40"/>
<dbReference type="PANTHER" id="PTHR38760:SF1">
    <property type="entry name" value="ADENYLATE CYCLASE"/>
    <property type="match status" value="1"/>
</dbReference>
<proteinExistence type="predicted"/>
<dbReference type="Proteomes" id="UP001333710">
    <property type="component" value="Chromosome"/>
</dbReference>
<accession>A0AA48HU40</accession>
<dbReference type="KEGG" id="pmaw:MACH26_01360"/>
<dbReference type="Pfam" id="PF01295">
    <property type="entry name" value="Adenylate_cycl"/>
    <property type="match status" value="1"/>
</dbReference>
<reference evidence="2" key="1">
    <citation type="submission" date="2023-01" db="EMBL/GenBank/DDBJ databases">
        <title>Complete genome sequence of Planctobacterium marinum strain Dej080120_11.</title>
        <authorList>
            <person name="Ueki S."/>
            <person name="Maruyama F."/>
        </authorList>
    </citation>
    <scope>NUCLEOTIDE SEQUENCE</scope>
    <source>
        <strain evidence="2">Dej080120_11</strain>
    </source>
</reference>
<feature type="domain" description="Adenylate cyclase class-I N-terminal" evidence="1">
    <location>
        <begin position="1"/>
        <end position="167"/>
    </location>
</feature>